<evidence type="ECO:0000256" key="1">
    <source>
        <dbReference type="ARBA" id="ARBA00022729"/>
    </source>
</evidence>
<keyword evidence="3" id="KW-1185">Reference proteome</keyword>
<dbReference type="SUPFAM" id="SSF50494">
    <property type="entry name" value="Trypsin-like serine proteases"/>
    <property type="match status" value="1"/>
</dbReference>
<dbReference type="InterPro" id="IPR009003">
    <property type="entry name" value="Peptidase_S1_PA"/>
</dbReference>
<comment type="caution">
    <text evidence="2">The sequence shown here is derived from an EMBL/GenBank/DDBJ whole genome shotgun (WGS) entry which is preliminary data.</text>
</comment>
<dbReference type="Pfam" id="PF13365">
    <property type="entry name" value="Trypsin_2"/>
    <property type="match status" value="1"/>
</dbReference>
<evidence type="ECO:0000313" key="3">
    <source>
        <dbReference type="Proteomes" id="UP000037178"/>
    </source>
</evidence>
<keyword evidence="1" id="KW-0732">Signal</keyword>
<dbReference type="AlphaFoldDB" id="A0A0J9E5E5"/>
<reference evidence="2 3" key="1">
    <citation type="submission" date="2015-06" db="EMBL/GenBank/DDBJ databases">
        <title>Draft genome sequence of an Alphaproteobacteria species associated to the Mediterranean sponge Oscarella lobularis.</title>
        <authorList>
            <person name="Jourda C."/>
            <person name="Santini S."/>
            <person name="Claverie J.-M."/>
        </authorList>
    </citation>
    <scope>NUCLEOTIDE SEQUENCE [LARGE SCALE GENOMIC DNA]</scope>
    <source>
        <strain evidence="2">IGS</strain>
    </source>
</reference>
<dbReference type="STRING" id="1675527.AIOL_002002"/>
<dbReference type="InterPro" id="IPR050966">
    <property type="entry name" value="Glutamyl_endopeptidase"/>
</dbReference>
<name>A0A0J9E5E5_9RHOB</name>
<dbReference type="InterPro" id="IPR018114">
    <property type="entry name" value="TRYPSIN_HIS"/>
</dbReference>
<dbReference type="EMBL" id="LFTY01000002">
    <property type="protein sequence ID" value="KMW57044.1"/>
    <property type="molecule type" value="Genomic_DNA"/>
</dbReference>
<dbReference type="InterPro" id="IPR001314">
    <property type="entry name" value="Peptidase_S1A"/>
</dbReference>
<dbReference type="GO" id="GO:0006508">
    <property type="term" value="P:proteolysis"/>
    <property type="evidence" value="ECO:0007669"/>
    <property type="project" value="InterPro"/>
</dbReference>
<dbReference type="PANTHER" id="PTHR15462:SF8">
    <property type="entry name" value="SERINE PROTEASE"/>
    <property type="match status" value="1"/>
</dbReference>
<dbReference type="Proteomes" id="UP000037178">
    <property type="component" value="Unassembled WGS sequence"/>
</dbReference>
<accession>A0A0J9E5E5</accession>
<evidence type="ECO:0000313" key="2">
    <source>
        <dbReference type="EMBL" id="KMW57044.1"/>
    </source>
</evidence>
<organism evidence="2 3">
    <name type="scientific">Candidatus Rhodobacter oscarellae</name>
    <dbReference type="NCBI Taxonomy" id="1675527"/>
    <lineage>
        <taxon>Bacteria</taxon>
        <taxon>Pseudomonadati</taxon>
        <taxon>Pseudomonadota</taxon>
        <taxon>Alphaproteobacteria</taxon>
        <taxon>Rhodobacterales</taxon>
        <taxon>Rhodobacter group</taxon>
        <taxon>Rhodobacter</taxon>
    </lineage>
</organism>
<gene>
    <name evidence="2" type="ORF">AIOL_002002</name>
</gene>
<dbReference type="PANTHER" id="PTHR15462">
    <property type="entry name" value="SERINE PROTEASE"/>
    <property type="match status" value="1"/>
</dbReference>
<dbReference type="PROSITE" id="PS00134">
    <property type="entry name" value="TRYPSIN_HIS"/>
    <property type="match status" value="1"/>
</dbReference>
<protein>
    <submittedName>
        <fullName evidence="2">Trypsin domain protein</fullName>
    </submittedName>
</protein>
<dbReference type="InterPro" id="IPR043504">
    <property type="entry name" value="Peptidase_S1_PA_chymotrypsin"/>
</dbReference>
<dbReference type="GO" id="GO:0004252">
    <property type="term" value="F:serine-type endopeptidase activity"/>
    <property type="evidence" value="ECO:0007669"/>
    <property type="project" value="InterPro"/>
</dbReference>
<proteinExistence type="predicted"/>
<dbReference type="PATRIC" id="fig|1675527.3.peg.2108"/>
<dbReference type="PRINTS" id="PR00722">
    <property type="entry name" value="CHYMOTRYPSIN"/>
</dbReference>
<dbReference type="Gene3D" id="2.40.10.10">
    <property type="entry name" value="Trypsin-like serine proteases"/>
    <property type="match status" value="2"/>
</dbReference>
<sequence length="251" mass="26475">MTSGAQVKDRLDRRDKLLGWEAVGRLDGPHGHCTAALITRDVALTAAHCVAGKGTGFVFRAGYRDGSAIASRSVVDLVLADGYLDAVARRDRGQAIALDVALVRLSSAIYDPGANPYEIAAPPRLGGQLTLASYGQGRLEALTLERGCALKKRYRDGVVGFDCDATFGSSGAPVFTKVGDRFRIFSVVSSGTVDEGLPKETLGMELSAIVPQMLETLRNRRALAPISNGARRIGVGQGMSGGARFVRPNGS</sequence>